<keyword evidence="7" id="KW-0547">Nucleotide-binding</keyword>
<dbReference type="CDD" id="cd00082">
    <property type="entry name" value="HisKA"/>
    <property type="match status" value="1"/>
</dbReference>
<comment type="function">
    <text evidence="11">May play the central regulatory role in sporulation. It may be an element of the effector pathway responsible for the activation of sporulation genes in response to nutritional stress. Spo0A may act in concert with spo0H (a sigma factor) to control the expression of some genes that are critical to the sporulation process.</text>
</comment>
<dbReference type="InterPro" id="IPR000014">
    <property type="entry name" value="PAS"/>
</dbReference>
<feature type="coiled-coil region" evidence="16">
    <location>
        <begin position="276"/>
        <end position="303"/>
    </location>
</feature>
<dbReference type="NCBIfam" id="TIGR00229">
    <property type="entry name" value="sensory_box"/>
    <property type="match status" value="1"/>
</dbReference>
<name>A0A845L326_9FIRM</name>
<evidence type="ECO:0000259" key="19">
    <source>
        <dbReference type="PROSITE" id="PS50112"/>
    </source>
</evidence>
<dbReference type="Gene3D" id="3.30.450.20">
    <property type="entry name" value="PAS domain"/>
    <property type="match status" value="1"/>
</dbReference>
<evidence type="ECO:0000256" key="1">
    <source>
        <dbReference type="ARBA" id="ARBA00000085"/>
    </source>
</evidence>
<keyword evidence="6" id="KW-0808">Transferase</keyword>
<dbReference type="PROSITE" id="PS50112">
    <property type="entry name" value="PAS"/>
    <property type="match status" value="1"/>
</dbReference>
<keyword evidence="16" id="KW-0175">Coiled coil</keyword>
<dbReference type="SUPFAM" id="SSF52172">
    <property type="entry name" value="CheY-like"/>
    <property type="match status" value="1"/>
</dbReference>
<evidence type="ECO:0000259" key="20">
    <source>
        <dbReference type="PROSITE" id="PS50113"/>
    </source>
</evidence>
<dbReference type="Gene3D" id="3.40.50.2300">
    <property type="match status" value="1"/>
</dbReference>
<dbReference type="SMART" id="SM00388">
    <property type="entry name" value="HisKA"/>
    <property type="match status" value="1"/>
</dbReference>
<dbReference type="AlphaFoldDB" id="A0A845L326"/>
<dbReference type="RefSeq" id="WP_161253099.1">
    <property type="nucleotide sequence ID" value="NZ_WXEY01000001.1"/>
</dbReference>
<reference evidence="21 22" key="1">
    <citation type="submission" date="2020-01" db="EMBL/GenBank/DDBJ databases">
        <title>Whole-genome sequence of Heliobacterium undosum DSM 13378.</title>
        <authorList>
            <person name="Kyndt J.A."/>
            <person name="Meyer T.E."/>
        </authorList>
    </citation>
    <scope>NUCLEOTIDE SEQUENCE [LARGE SCALE GENOMIC DNA]</scope>
    <source>
        <strain evidence="21 22">DSM 13378</strain>
    </source>
</reference>
<evidence type="ECO:0000259" key="18">
    <source>
        <dbReference type="PROSITE" id="PS50110"/>
    </source>
</evidence>
<gene>
    <name evidence="21" type="ORF">GTO91_00270</name>
</gene>
<protein>
    <recommendedName>
        <fullName evidence="14">Circadian input-output histidine kinase CikA</fullName>
        <ecNumber evidence="3">2.7.13.3</ecNumber>
    </recommendedName>
    <alternativeName>
        <fullName evidence="13">Sensory/regulatory protein RpfC</fullName>
    </alternativeName>
    <alternativeName>
        <fullName evidence="4">Stage 0 sporulation protein A homolog</fullName>
    </alternativeName>
</protein>
<evidence type="ECO:0000256" key="12">
    <source>
        <dbReference type="ARBA" id="ARBA00064003"/>
    </source>
</evidence>
<dbReference type="OrthoDB" id="9811620at2"/>
<dbReference type="InterPro" id="IPR000700">
    <property type="entry name" value="PAS-assoc_C"/>
</dbReference>
<dbReference type="InterPro" id="IPR013655">
    <property type="entry name" value="PAS_fold_3"/>
</dbReference>
<dbReference type="PANTHER" id="PTHR45339:SF1">
    <property type="entry name" value="HYBRID SIGNAL TRANSDUCTION HISTIDINE KINASE J"/>
    <property type="match status" value="1"/>
</dbReference>
<dbReference type="InterPro" id="IPR036890">
    <property type="entry name" value="HATPase_C_sf"/>
</dbReference>
<comment type="subunit">
    <text evidence="12">At low DSF concentrations, interacts with RpfF.</text>
</comment>
<sequence length="703" mass="78852">MSAVENGNGITLLCDWQGMIMRVNSNRLGFSARIRAGQPFPGIVDRSCTDKALNFLAALRKQGSVFNWELNVPLGDQVLGLYFAGCASEGKMLIAGARTRSTMARLYEEMVDSGSQAPALRSTLKDLAAQTGTQADWDSELYEEVTRLNNELVNLQRVLVKKLEKSEERYRLLAEYASDLISRHTTENIILYASPASRSLLGYEPEEILGRSGYEFLHPEDMDRVGDNLREAMARLEPRLFQYRMRRKEGRYVWFESTVRPVQNMETGKVQEVIFVTRDMTERKRAEEELHTAKERAETADRAKSAFLATVSHEIRTPLHGIIGMIDLLLDTSLTEEQSDYGRTIGELSRLLSSIINDILDFSKMEAGRIELEAVDYELRTVVNDVVNLLRVRSEQKNLDVTCDIDGEIPRFLRGDPIRLRQVLINLGGNAVKFTEKGKVALRITMASQLGQSDPMNGAARFLRFEIHDTGIGITDEVAPRLFQPFSQADMSTARRYGGTGLGLAISKRLVELMGGEIGFQSIPGLGTTFWFTAPLLESPSQAAEDSRVQENVDLLLPDLPEKRILLVEDNPVNQKLASIQLKKFGLRLLAVSNGREAVEAIRREKYSLILMDCQMPEMDGFEATREIRRIEAEQGGHVPIVAMTARAMRGDREECLACGMDDYISKPIRTADLHRILNHWIFTIDTEKGETPDTGIDPGAKA</sequence>
<dbReference type="PANTHER" id="PTHR45339">
    <property type="entry name" value="HYBRID SIGNAL TRANSDUCTION HISTIDINE KINASE J"/>
    <property type="match status" value="1"/>
</dbReference>
<dbReference type="InterPro" id="IPR036097">
    <property type="entry name" value="HisK_dim/P_sf"/>
</dbReference>
<evidence type="ECO:0000256" key="7">
    <source>
        <dbReference type="ARBA" id="ARBA00022741"/>
    </source>
</evidence>
<dbReference type="GO" id="GO:0000155">
    <property type="term" value="F:phosphorelay sensor kinase activity"/>
    <property type="evidence" value="ECO:0007669"/>
    <property type="project" value="InterPro"/>
</dbReference>
<dbReference type="CDD" id="cd00130">
    <property type="entry name" value="PAS"/>
    <property type="match status" value="1"/>
</dbReference>
<dbReference type="InterPro" id="IPR005467">
    <property type="entry name" value="His_kinase_dom"/>
</dbReference>
<keyword evidence="5 15" id="KW-0597">Phosphoprotein</keyword>
<dbReference type="PROSITE" id="PS50113">
    <property type="entry name" value="PAC"/>
    <property type="match status" value="1"/>
</dbReference>
<dbReference type="InterPro" id="IPR004358">
    <property type="entry name" value="Sig_transdc_His_kin-like_C"/>
</dbReference>
<dbReference type="FunFam" id="1.10.287.130:FF:000002">
    <property type="entry name" value="Two-component osmosensing histidine kinase"/>
    <property type="match status" value="1"/>
</dbReference>
<dbReference type="SMART" id="SM00091">
    <property type="entry name" value="PAS"/>
    <property type="match status" value="1"/>
</dbReference>
<dbReference type="InterPro" id="IPR003594">
    <property type="entry name" value="HATPase_dom"/>
</dbReference>
<dbReference type="FunFam" id="3.30.565.10:FF:000010">
    <property type="entry name" value="Sensor histidine kinase RcsC"/>
    <property type="match status" value="1"/>
</dbReference>
<feature type="domain" description="PAC" evidence="20">
    <location>
        <begin position="239"/>
        <end position="292"/>
    </location>
</feature>
<dbReference type="PROSITE" id="PS50109">
    <property type="entry name" value="HIS_KIN"/>
    <property type="match status" value="1"/>
</dbReference>
<comment type="catalytic activity">
    <reaction evidence="1">
        <text>ATP + protein L-histidine = ADP + protein N-phospho-L-histidine.</text>
        <dbReference type="EC" id="2.7.13.3"/>
    </reaction>
</comment>
<dbReference type="CDD" id="cd17546">
    <property type="entry name" value="REC_hyHK_CKI1_RcsC-like"/>
    <property type="match status" value="1"/>
</dbReference>
<keyword evidence="8" id="KW-0418">Kinase</keyword>
<dbReference type="InterPro" id="IPR003661">
    <property type="entry name" value="HisK_dim/P_dom"/>
</dbReference>
<dbReference type="Pfam" id="PF00072">
    <property type="entry name" value="Response_reg"/>
    <property type="match status" value="1"/>
</dbReference>
<dbReference type="Pfam" id="PF02518">
    <property type="entry name" value="HATPase_c"/>
    <property type="match status" value="1"/>
</dbReference>
<evidence type="ECO:0000256" key="8">
    <source>
        <dbReference type="ARBA" id="ARBA00022777"/>
    </source>
</evidence>
<dbReference type="EMBL" id="WXEY01000001">
    <property type="protein sequence ID" value="MZP28158.1"/>
    <property type="molecule type" value="Genomic_DNA"/>
</dbReference>
<dbReference type="InterPro" id="IPR035965">
    <property type="entry name" value="PAS-like_dom_sf"/>
</dbReference>
<dbReference type="GO" id="GO:0005524">
    <property type="term" value="F:ATP binding"/>
    <property type="evidence" value="ECO:0007669"/>
    <property type="project" value="UniProtKB-KW"/>
</dbReference>
<dbReference type="InterPro" id="IPR001789">
    <property type="entry name" value="Sig_transdc_resp-reg_receiver"/>
</dbReference>
<feature type="modified residue" description="4-aspartylphosphate" evidence="15">
    <location>
        <position position="613"/>
    </location>
</feature>
<evidence type="ECO:0000256" key="10">
    <source>
        <dbReference type="ARBA" id="ARBA00023012"/>
    </source>
</evidence>
<dbReference type="SMART" id="SM00086">
    <property type="entry name" value="PAC"/>
    <property type="match status" value="1"/>
</dbReference>
<evidence type="ECO:0000313" key="22">
    <source>
        <dbReference type="Proteomes" id="UP000463470"/>
    </source>
</evidence>
<dbReference type="EC" id="2.7.13.3" evidence="3"/>
<feature type="domain" description="Histidine kinase" evidence="17">
    <location>
        <begin position="310"/>
        <end position="538"/>
    </location>
</feature>
<organism evidence="21 22">
    <name type="scientific">Heliomicrobium undosum</name>
    <dbReference type="NCBI Taxonomy" id="121734"/>
    <lineage>
        <taxon>Bacteria</taxon>
        <taxon>Bacillati</taxon>
        <taxon>Bacillota</taxon>
        <taxon>Clostridia</taxon>
        <taxon>Eubacteriales</taxon>
        <taxon>Heliobacteriaceae</taxon>
        <taxon>Heliomicrobium</taxon>
    </lineage>
</organism>
<keyword evidence="22" id="KW-1185">Reference proteome</keyword>
<dbReference type="Gene3D" id="1.10.287.130">
    <property type="match status" value="1"/>
</dbReference>
<keyword evidence="10" id="KW-0902">Two-component regulatory system</keyword>
<dbReference type="SUPFAM" id="SSF55785">
    <property type="entry name" value="PYP-like sensor domain (PAS domain)"/>
    <property type="match status" value="1"/>
</dbReference>
<feature type="domain" description="Response regulatory" evidence="18">
    <location>
        <begin position="564"/>
        <end position="682"/>
    </location>
</feature>
<dbReference type="Pfam" id="PF00512">
    <property type="entry name" value="HisKA"/>
    <property type="match status" value="1"/>
</dbReference>
<dbReference type="Gene3D" id="3.30.565.10">
    <property type="entry name" value="Histidine kinase-like ATPase, C-terminal domain"/>
    <property type="match status" value="1"/>
</dbReference>
<dbReference type="SMART" id="SM00387">
    <property type="entry name" value="HATPase_c"/>
    <property type="match status" value="1"/>
</dbReference>
<proteinExistence type="inferred from homology"/>
<dbReference type="PRINTS" id="PR00344">
    <property type="entry name" value="BCTRLSENSOR"/>
</dbReference>
<evidence type="ECO:0000256" key="9">
    <source>
        <dbReference type="ARBA" id="ARBA00022840"/>
    </source>
</evidence>
<dbReference type="SUPFAM" id="SSF47384">
    <property type="entry name" value="Homodimeric domain of signal transducing histidine kinase"/>
    <property type="match status" value="1"/>
</dbReference>
<comment type="similarity">
    <text evidence="2">In the N-terminal section; belongs to the phytochrome family.</text>
</comment>
<dbReference type="InterPro" id="IPR001610">
    <property type="entry name" value="PAC"/>
</dbReference>
<dbReference type="SMART" id="SM00448">
    <property type="entry name" value="REC"/>
    <property type="match status" value="1"/>
</dbReference>
<keyword evidence="9" id="KW-0067">ATP-binding</keyword>
<dbReference type="Proteomes" id="UP000463470">
    <property type="component" value="Unassembled WGS sequence"/>
</dbReference>
<evidence type="ECO:0000256" key="5">
    <source>
        <dbReference type="ARBA" id="ARBA00022553"/>
    </source>
</evidence>
<dbReference type="PROSITE" id="PS50110">
    <property type="entry name" value="RESPONSE_REGULATORY"/>
    <property type="match status" value="1"/>
</dbReference>
<evidence type="ECO:0000256" key="3">
    <source>
        <dbReference type="ARBA" id="ARBA00012438"/>
    </source>
</evidence>
<accession>A0A845L326</accession>
<evidence type="ECO:0000313" key="21">
    <source>
        <dbReference type="EMBL" id="MZP28158.1"/>
    </source>
</evidence>
<dbReference type="Pfam" id="PF08447">
    <property type="entry name" value="PAS_3"/>
    <property type="match status" value="1"/>
</dbReference>
<evidence type="ECO:0000256" key="16">
    <source>
        <dbReference type="SAM" id="Coils"/>
    </source>
</evidence>
<dbReference type="InterPro" id="IPR011006">
    <property type="entry name" value="CheY-like_superfamily"/>
</dbReference>
<feature type="domain" description="PAS" evidence="19">
    <location>
        <begin position="166"/>
        <end position="236"/>
    </location>
</feature>
<evidence type="ECO:0000256" key="6">
    <source>
        <dbReference type="ARBA" id="ARBA00022679"/>
    </source>
</evidence>
<comment type="caution">
    <text evidence="21">The sequence shown here is derived from an EMBL/GenBank/DDBJ whole genome shotgun (WGS) entry which is preliminary data.</text>
</comment>
<evidence type="ECO:0000256" key="15">
    <source>
        <dbReference type="PROSITE-ProRule" id="PRU00169"/>
    </source>
</evidence>
<evidence type="ECO:0000256" key="4">
    <source>
        <dbReference type="ARBA" id="ARBA00018672"/>
    </source>
</evidence>
<dbReference type="CDD" id="cd16922">
    <property type="entry name" value="HATPase_EvgS-ArcB-TorS-like"/>
    <property type="match status" value="1"/>
</dbReference>
<evidence type="ECO:0000256" key="13">
    <source>
        <dbReference type="ARBA" id="ARBA00068150"/>
    </source>
</evidence>
<evidence type="ECO:0000256" key="14">
    <source>
        <dbReference type="ARBA" id="ARBA00074306"/>
    </source>
</evidence>
<dbReference type="SUPFAM" id="SSF55874">
    <property type="entry name" value="ATPase domain of HSP90 chaperone/DNA topoisomerase II/histidine kinase"/>
    <property type="match status" value="1"/>
</dbReference>
<evidence type="ECO:0000256" key="2">
    <source>
        <dbReference type="ARBA" id="ARBA00006402"/>
    </source>
</evidence>
<evidence type="ECO:0000256" key="11">
    <source>
        <dbReference type="ARBA" id="ARBA00024867"/>
    </source>
</evidence>
<evidence type="ECO:0000259" key="17">
    <source>
        <dbReference type="PROSITE" id="PS50109"/>
    </source>
</evidence>